<evidence type="ECO:0000256" key="8">
    <source>
        <dbReference type="ARBA" id="ARBA00022989"/>
    </source>
</evidence>
<feature type="transmembrane region" description="Helical" evidence="21">
    <location>
        <begin position="281"/>
        <end position="302"/>
    </location>
</feature>
<comment type="catalytic activity">
    <reaction evidence="14">
        <text>L-asparagine(out) = L-asparagine(in)</text>
        <dbReference type="Rhea" id="RHEA:73423"/>
        <dbReference type="ChEBI" id="CHEBI:58048"/>
    </reaction>
</comment>
<accession>A0A8J6G3G8</accession>
<keyword evidence="11" id="KW-1015">Disulfide bond</keyword>
<evidence type="ECO:0000256" key="14">
    <source>
        <dbReference type="ARBA" id="ARBA00036663"/>
    </source>
</evidence>
<comment type="catalytic activity">
    <reaction evidence="16">
        <text>L-leucine(in) = L-leucine(out)</text>
        <dbReference type="Rhea" id="RHEA:73011"/>
        <dbReference type="ChEBI" id="CHEBI:57427"/>
    </reaction>
</comment>
<evidence type="ECO:0000256" key="18">
    <source>
        <dbReference type="ARBA" id="ARBA00038442"/>
    </source>
</evidence>
<evidence type="ECO:0000256" key="10">
    <source>
        <dbReference type="ARBA" id="ARBA00023136"/>
    </source>
</evidence>
<comment type="subcellular location">
    <subcellularLocation>
        <location evidence="1">Late endosome membrane</location>
        <topology evidence="1">Multi-pass membrane protein</topology>
    </subcellularLocation>
    <subcellularLocation>
        <location evidence="2">Lysosome membrane</location>
        <topology evidence="2">Multi-pass membrane protein</topology>
    </subcellularLocation>
</comment>
<dbReference type="Proteomes" id="UP000710432">
    <property type="component" value="Unassembled WGS sequence"/>
</dbReference>
<keyword evidence="12" id="KW-0325">Glycoprotein</keyword>
<feature type="transmembrane region" description="Helical" evidence="21">
    <location>
        <begin position="183"/>
        <end position="203"/>
    </location>
</feature>
<evidence type="ECO:0000256" key="17">
    <source>
        <dbReference type="ARBA" id="ARBA00036984"/>
    </source>
</evidence>
<keyword evidence="10 21" id="KW-0472">Membrane</keyword>
<keyword evidence="5" id="KW-0479">Metal-binding</keyword>
<comment type="similarity">
    <text evidence="18">Belongs to the amino acid/polyamine transporter 2 family. SLC38A9 subfamily.</text>
</comment>
<feature type="domain" description="Amino acid transporter transmembrane" evidence="22">
    <location>
        <begin position="228"/>
        <end position="360"/>
    </location>
</feature>
<comment type="catalytic activity">
    <reaction evidence="15">
        <text>L-glutamine(out) = L-glutamine(in)</text>
        <dbReference type="Rhea" id="RHEA:73419"/>
        <dbReference type="ChEBI" id="CHEBI:58359"/>
    </reaction>
</comment>
<feature type="transmembrane region" description="Helical" evidence="21">
    <location>
        <begin position="344"/>
        <end position="363"/>
    </location>
</feature>
<sequence>MGLTGDADRKPGTAVHRDIVEEDTNTPFYIEPTNIVNVNDVIQRVSDHASAMNKRIHYYSRLTTPADKALIAPDHVVPAPEEYYVYSPLGSAYKLQSYTEGYDFIHHINDTDTILRTNDSNPVICPSAGSSGHPDNSSMVFYNDTQVQQFEKWWDKSRTVPFYLIGLLLPLLNFKSPSFFSKFNILGTVSVLYLIVLVTLKAIRLGFHLEFHWFVPTEFFVPGEFVKIRNNFLDNFPSGDILSFIARIFLLFQMMTVYPLLGYLARVQLLGHIFGDVYPSIFHVLILNLIIVGAGVTMACFYPNIGGIIRYSGAACGLAFVFIYPSLIYIISLCQEERLTCPKLVFHIFIIILGLANLFAQFFM</sequence>
<evidence type="ECO:0000313" key="24">
    <source>
        <dbReference type="Proteomes" id="UP000710432"/>
    </source>
</evidence>
<protein>
    <recommendedName>
        <fullName evidence="19">Neutral amino acid transporter 9</fullName>
    </recommendedName>
    <alternativeName>
        <fullName evidence="20">Solute carrier family 38 member 9</fullName>
    </alternativeName>
</protein>
<organism evidence="23 24">
    <name type="scientific">Microtus ochrogaster</name>
    <name type="common">Prairie vole</name>
    <dbReference type="NCBI Taxonomy" id="79684"/>
    <lineage>
        <taxon>Eukaryota</taxon>
        <taxon>Metazoa</taxon>
        <taxon>Chordata</taxon>
        <taxon>Craniata</taxon>
        <taxon>Vertebrata</taxon>
        <taxon>Euteleostomi</taxon>
        <taxon>Mammalia</taxon>
        <taxon>Eutheria</taxon>
        <taxon>Euarchontoglires</taxon>
        <taxon>Glires</taxon>
        <taxon>Rodentia</taxon>
        <taxon>Myomorpha</taxon>
        <taxon>Muroidea</taxon>
        <taxon>Cricetidae</taxon>
        <taxon>Arvicolinae</taxon>
        <taxon>Microtus</taxon>
    </lineage>
</organism>
<keyword evidence="13" id="KW-0458">Lysosome</keyword>
<feature type="transmembrane region" description="Helical" evidence="21">
    <location>
        <begin position="314"/>
        <end position="332"/>
    </location>
</feature>
<dbReference type="Pfam" id="PF01490">
    <property type="entry name" value="Aa_trans"/>
    <property type="match status" value="1"/>
</dbReference>
<dbReference type="PANTHER" id="PTHR22950">
    <property type="entry name" value="AMINO ACID TRANSPORTER"/>
    <property type="match status" value="1"/>
</dbReference>
<evidence type="ECO:0000256" key="16">
    <source>
        <dbReference type="ARBA" id="ARBA00036887"/>
    </source>
</evidence>
<evidence type="ECO:0000256" key="1">
    <source>
        <dbReference type="ARBA" id="ARBA00004107"/>
    </source>
</evidence>
<evidence type="ECO:0000256" key="5">
    <source>
        <dbReference type="ARBA" id="ARBA00022723"/>
    </source>
</evidence>
<keyword evidence="6" id="KW-0967">Endosome</keyword>
<comment type="catalytic activity">
    <reaction evidence="17">
        <text>L-tyrosine(in) = L-tyrosine(out)</text>
        <dbReference type="Rhea" id="RHEA:68572"/>
        <dbReference type="ChEBI" id="CHEBI:58315"/>
    </reaction>
</comment>
<keyword evidence="3" id="KW-0813">Transport</keyword>
<dbReference type="PANTHER" id="PTHR22950:SF244">
    <property type="entry name" value="NEUTRAL AMINO ACID TRANSPORTER 9"/>
    <property type="match status" value="1"/>
</dbReference>
<evidence type="ECO:0000256" key="15">
    <source>
        <dbReference type="ARBA" id="ARBA00036878"/>
    </source>
</evidence>
<dbReference type="GO" id="GO:0031902">
    <property type="term" value="C:late endosome membrane"/>
    <property type="evidence" value="ECO:0007669"/>
    <property type="project" value="UniProtKB-SubCell"/>
</dbReference>
<gene>
    <name evidence="23" type="ORF">LTLLF_191310</name>
</gene>
<evidence type="ECO:0000256" key="19">
    <source>
        <dbReference type="ARBA" id="ARBA00040233"/>
    </source>
</evidence>
<keyword evidence="8 21" id="KW-1133">Transmembrane helix</keyword>
<evidence type="ECO:0000259" key="22">
    <source>
        <dbReference type="Pfam" id="PF01490"/>
    </source>
</evidence>
<evidence type="ECO:0000256" key="6">
    <source>
        <dbReference type="ARBA" id="ARBA00022753"/>
    </source>
</evidence>
<evidence type="ECO:0000256" key="7">
    <source>
        <dbReference type="ARBA" id="ARBA00022970"/>
    </source>
</evidence>
<comment type="caution">
    <text evidence="23">The sequence shown here is derived from an EMBL/GenBank/DDBJ whole genome shotgun (WGS) entry which is preliminary data.</text>
</comment>
<evidence type="ECO:0000256" key="21">
    <source>
        <dbReference type="SAM" id="Phobius"/>
    </source>
</evidence>
<evidence type="ECO:0000256" key="11">
    <source>
        <dbReference type="ARBA" id="ARBA00023157"/>
    </source>
</evidence>
<evidence type="ECO:0000256" key="12">
    <source>
        <dbReference type="ARBA" id="ARBA00023180"/>
    </source>
</evidence>
<evidence type="ECO:0000256" key="20">
    <source>
        <dbReference type="ARBA" id="ARBA00042870"/>
    </source>
</evidence>
<keyword evidence="4 21" id="KW-0812">Transmembrane</keyword>
<dbReference type="InterPro" id="IPR013057">
    <property type="entry name" value="AA_transpt_TM"/>
</dbReference>
<dbReference type="EMBL" id="JAATJU010025800">
    <property type="protein sequence ID" value="KAH0502653.1"/>
    <property type="molecule type" value="Genomic_DNA"/>
</dbReference>
<dbReference type="GO" id="GO:0046872">
    <property type="term" value="F:metal ion binding"/>
    <property type="evidence" value="ECO:0007669"/>
    <property type="project" value="UniProtKB-KW"/>
</dbReference>
<evidence type="ECO:0000256" key="4">
    <source>
        <dbReference type="ARBA" id="ARBA00022692"/>
    </source>
</evidence>
<evidence type="ECO:0000256" key="9">
    <source>
        <dbReference type="ARBA" id="ARBA00023053"/>
    </source>
</evidence>
<dbReference type="GO" id="GO:0015179">
    <property type="term" value="F:L-amino acid transmembrane transporter activity"/>
    <property type="evidence" value="ECO:0007669"/>
    <property type="project" value="TreeGrafter"/>
</dbReference>
<evidence type="ECO:0000256" key="3">
    <source>
        <dbReference type="ARBA" id="ARBA00022448"/>
    </source>
</evidence>
<evidence type="ECO:0000313" key="23">
    <source>
        <dbReference type="EMBL" id="KAH0502653.1"/>
    </source>
</evidence>
<feature type="transmembrane region" description="Helical" evidence="21">
    <location>
        <begin position="241"/>
        <end position="261"/>
    </location>
</feature>
<keyword evidence="7" id="KW-0029">Amino-acid transport</keyword>
<proteinExistence type="inferred from homology"/>
<keyword evidence="9" id="KW-0915">Sodium</keyword>
<dbReference type="AlphaFoldDB" id="A0A8J6G3G8"/>
<name>A0A8J6G3G8_MICOH</name>
<evidence type="ECO:0000256" key="13">
    <source>
        <dbReference type="ARBA" id="ARBA00023228"/>
    </source>
</evidence>
<reference evidence="23" key="1">
    <citation type="submission" date="2020-03" db="EMBL/GenBank/DDBJ databases">
        <title>Studies in the Genomics of Life Span.</title>
        <authorList>
            <person name="Glass D."/>
        </authorList>
    </citation>
    <scope>NUCLEOTIDE SEQUENCE</scope>
    <source>
        <strain evidence="23">LTLLF</strain>
        <tissue evidence="23">Muscle</tissue>
    </source>
</reference>
<evidence type="ECO:0000256" key="2">
    <source>
        <dbReference type="ARBA" id="ARBA00004155"/>
    </source>
</evidence>
<dbReference type="GO" id="GO:0005765">
    <property type="term" value="C:lysosomal membrane"/>
    <property type="evidence" value="ECO:0007669"/>
    <property type="project" value="UniProtKB-SubCell"/>
</dbReference>